<keyword evidence="9" id="KW-0234">DNA repair</keyword>
<evidence type="ECO:0000313" key="18">
    <source>
        <dbReference type="EMBL" id="MUM77014.1"/>
    </source>
</evidence>
<reference evidence="18 19" key="1">
    <citation type="submission" date="2019-11" db="EMBL/GenBank/DDBJ databases">
        <title>Pseudodesulfovibrio alkaliphilus, sp. nov., an alkaliphilic sulfate-reducing bacteria from mud volcano of Taman peninsula, Russia.</title>
        <authorList>
            <person name="Frolova A."/>
            <person name="Merkel A.Y."/>
            <person name="Slobodkin A.I."/>
        </authorList>
    </citation>
    <scope>NUCLEOTIDE SEQUENCE [LARGE SCALE GENOMIC DNA]</scope>
    <source>
        <strain evidence="18 19">F-1</strain>
    </source>
</reference>
<dbReference type="PROSITE" id="PS00893">
    <property type="entry name" value="NUDIX_BOX"/>
    <property type="match status" value="1"/>
</dbReference>
<dbReference type="PANTHER" id="PTHR47707:SF1">
    <property type="entry name" value="NUDIX HYDROLASE FAMILY PROTEIN"/>
    <property type="match status" value="1"/>
</dbReference>
<evidence type="ECO:0000256" key="8">
    <source>
        <dbReference type="ARBA" id="ARBA00022842"/>
    </source>
</evidence>
<evidence type="ECO:0000256" key="2">
    <source>
        <dbReference type="ARBA" id="ARBA00005582"/>
    </source>
</evidence>
<dbReference type="InterPro" id="IPR015797">
    <property type="entry name" value="NUDIX_hydrolase-like_dom_sf"/>
</dbReference>
<evidence type="ECO:0000256" key="10">
    <source>
        <dbReference type="ARBA" id="ARBA00035861"/>
    </source>
</evidence>
<dbReference type="GO" id="GO:0044715">
    <property type="term" value="F:8-oxo-dGDP phosphatase activity"/>
    <property type="evidence" value="ECO:0007669"/>
    <property type="project" value="TreeGrafter"/>
</dbReference>
<comment type="catalytic activity">
    <reaction evidence="10">
        <text>8-oxo-dGTP + H2O = 8-oxo-dGMP + diphosphate + H(+)</text>
        <dbReference type="Rhea" id="RHEA:31575"/>
        <dbReference type="ChEBI" id="CHEBI:15377"/>
        <dbReference type="ChEBI" id="CHEBI:15378"/>
        <dbReference type="ChEBI" id="CHEBI:33019"/>
        <dbReference type="ChEBI" id="CHEBI:63224"/>
        <dbReference type="ChEBI" id="CHEBI:77896"/>
        <dbReference type="EC" id="3.6.1.55"/>
    </reaction>
</comment>
<dbReference type="CDD" id="cd03425">
    <property type="entry name" value="NUDIX_MutT_NudA_like"/>
    <property type="match status" value="1"/>
</dbReference>
<evidence type="ECO:0000256" key="14">
    <source>
        <dbReference type="ARBA" id="ARBA00041592"/>
    </source>
</evidence>
<keyword evidence="7" id="KW-0378">Hydrolase</keyword>
<name>A0A7K1KLR1_9BACT</name>
<evidence type="ECO:0000256" key="9">
    <source>
        <dbReference type="ARBA" id="ARBA00023204"/>
    </source>
</evidence>
<comment type="caution">
    <text evidence="18">The sequence shown here is derived from an EMBL/GenBank/DDBJ whole genome shotgun (WGS) entry which is preliminary data.</text>
</comment>
<gene>
    <name evidence="18" type="ORF">GKC30_05150</name>
</gene>
<accession>A0A7K1KLR1</accession>
<sequence>MLEVVAGIIWRNGRYLAVERPEGSRMAGWWEFPGGKIEPGESGEQALRRELREELGITLLQIEFWRDLVHHYDDFSVHLHFYHIHDYRGETVPLENQRMAWVDPARPHGLGFLPADEPVVAALHDGEAPARTQAGFLVDDFSKKA</sequence>
<dbReference type="GO" id="GO:0008413">
    <property type="term" value="F:8-oxo-7,8-dihydroguanosine triphosphate pyrophosphatase activity"/>
    <property type="evidence" value="ECO:0007669"/>
    <property type="project" value="TreeGrafter"/>
</dbReference>
<keyword evidence="5" id="KW-0479">Metal-binding</keyword>
<dbReference type="Gene3D" id="3.90.79.10">
    <property type="entry name" value="Nucleoside Triphosphate Pyrophosphohydrolase"/>
    <property type="match status" value="1"/>
</dbReference>
<comment type="catalytic activity">
    <reaction evidence="11">
        <text>8-oxo-GTP + H2O = 8-oxo-GMP + diphosphate + H(+)</text>
        <dbReference type="Rhea" id="RHEA:67616"/>
        <dbReference type="ChEBI" id="CHEBI:15377"/>
        <dbReference type="ChEBI" id="CHEBI:15378"/>
        <dbReference type="ChEBI" id="CHEBI:33019"/>
        <dbReference type="ChEBI" id="CHEBI:143553"/>
        <dbReference type="ChEBI" id="CHEBI:145694"/>
    </reaction>
</comment>
<keyword evidence="6" id="KW-0227">DNA damage</keyword>
<dbReference type="InterPro" id="IPR020084">
    <property type="entry name" value="NUDIX_hydrolase_CS"/>
</dbReference>
<dbReference type="AlphaFoldDB" id="A0A7K1KLR1"/>
<evidence type="ECO:0000259" key="17">
    <source>
        <dbReference type="PROSITE" id="PS51462"/>
    </source>
</evidence>
<evidence type="ECO:0000256" key="7">
    <source>
        <dbReference type="ARBA" id="ARBA00022801"/>
    </source>
</evidence>
<dbReference type="InterPro" id="IPR000086">
    <property type="entry name" value="NUDIX_hydrolase_dom"/>
</dbReference>
<dbReference type="PRINTS" id="PR00502">
    <property type="entry name" value="NUDIXFAMILY"/>
</dbReference>
<dbReference type="EC" id="3.6.1.55" evidence="12"/>
<keyword evidence="3" id="KW-0515">Mutator protein</keyword>
<dbReference type="GO" id="GO:0046872">
    <property type="term" value="F:metal ion binding"/>
    <property type="evidence" value="ECO:0007669"/>
    <property type="project" value="UniProtKB-KW"/>
</dbReference>
<evidence type="ECO:0000256" key="16">
    <source>
        <dbReference type="ARBA" id="ARBA00042798"/>
    </source>
</evidence>
<evidence type="ECO:0000256" key="6">
    <source>
        <dbReference type="ARBA" id="ARBA00022763"/>
    </source>
</evidence>
<organism evidence="18 19">
    <name type="scientific">Pseudodesulfovibrio alkaliphilus</name>
    <dbReference type="NCBI Taxonomy" id="2661613"/>
    <lineage>
        <taxon>Bacteria</taxon>
        <taxon>Pseudomonadati</taxon>
        <taxon>Thermodesulfobacteriota</taxon>
        <taxon>Desulfovibrionia</taxon>
        <taxon>Desulfovibrionales</taxon>
        <taxon>Desulfovibrionaceae</taxon>
    </lineage>
</organism>
<evidence type="ECO:0000313" key="19">
    <source>
        <dbReference type="Proteomes" id="UP000461162"/>
    </source>
</evidence>
<protein>
    <recommendedName>
        <fullName evidence="13">8-oxo-dGTP diphosphatase</fullName>
        <ecNumber evidence="12">3.6.1.55</ecNumber>
    </recommendedName>
    <alternativeName>
        <fullName evidence="16">7,8-dihydro-8-oxoguanine-triphosphatase</fullName>
    </alternativeName>
    <alternativeName>
        <fullName evidence="15">Mutator protein MutT</fullName>
    </alternativeName>
    <alternativeName>
        <fullName evidence="14">dGTP pyrophosphohydrolase</fullName>
    </alternativeName>
</protein>
<dbReference type="GO" id="GO:0006281">
    <property type="term" value="P:DNA repair"/>
    <property type="evidence" value="ECO:0007669"/>
    <property type="project" value="UniProtKB-KW"/>
</dbReference>
<dbReference type="PANTHER" id="PTHR47707">
    <property type="entry name" value="8-OXO-DGTP DIPHOSPHATASE"/>
    <property type="match status" value="1"/>
</dbReference>
<evidence type="ECO:0000256" key="12">
    <source>
        <dbReference type="ARBA" id="ARBA00038905"/>
    </source>
</evidence>
<evidence type="ECO:0000256" key="13">
    <source>
        <dbReference type="ARBA" id="ARBA00040794"/>
    </source>
</evidence>
<proteinExistence type="inferred from homology"/>
<dbReference type="Pfam" id="PF14815">
    <property type="entry name" value="NUDIX_4"/>
    <property type="match status" value="1"/>
</dbReference>
<dbReference type="InterPro" id="IPR047127">
    <property type="entry name" value="MutT-like"/>
</dbReference>
<comment type="similarity">
    <text evidence="2">Belongs to the Nudix hydrolase family.</text>
</comment>
<evidence type="ECO:0000256" key="4">
    <source>
        <dbReference type="ARBA" id="ARBA00022705"/>
    </source>
</evidence>
<evidence type="ECO:0000256" key="15">
    <source>
        <dbReference type="ARBA" id="ARBA00041979"/>
    </source>
</evidence>
<feature type="domain" description="Nudix hydrolase" evidence="17">
    <location>
        <begin position="1"/>
        <end position="127"/>
    </location>
</feature>
<dbReference type="InterPro" id="IPR029119">
    <property type="entry name" value="MutY_C"/>
</dbReference>
<dbReference type="Proteomes" id="UP000461162">
    <property type="component" value="Unassembled WGS sequence"/>
</dbReference>
<keyword evidence="4" id="KW-0235">DNA replication</keyword>
<dbReference type="InterPro" id="IPR020476">
    <property type="entry name" value="Nudix_hydrolase"/>
</dbReference>
<evidence type="ECO:0000256" key="5">
    <source>
        <dbReference type="ARBA" id="ARBA00022723"/>
    </source>
</evidence>
<evidence type="ECO:0000256" key="3">
    <source>
        <dbReference type="ARBA" id="ARBA00022457"/>
    </source>
</evidence>
<evidence type="ECO:0000256" key="1">
    <source>
        <dbReference type="ARBA" id="ARBA00001946"/>
    </source>
</evidence>
<dbReference type="GO" id="GO:0035539">
    <property type="term" value="F:8-oxo-7,8-dihydrodeoxyguanosine triphosphate pyrophosphatase activity"/>
    <property type="evidence" value="ECO:0007669"/>
    <property type="project" value="UniProtKB-EC"/>
</dbReference>
<dbReference type="GO" id="GO:0044716">
    <property type="term" value="F:8-oxo-GDP phosphatase activity"/>
    <property type="evidence" value="ECO:0007669"/>
    <property type="project" value="TreeGrafter"/>
</dbReference>
<keyword evidence="19" id="KW-1185">Reference proteome</keyword>
<evidence type="ECO:0000256" key="11">
    <source>
        <dbReference type="ARBA" id="ARBA00036904"/>
    </source>
</evidence>
<keyword evidence="8" id="KW-0460">Magnesium</keyword>
<comment type="cofactor">
    <cofactor evidence="1">
        <name>Mg(2+)</name>
        <dbReference type="ChEBI" id="CHEBI:18420"/>
    </cofactor>
</comment>
<dbReference type="EMBL" id="WODC01000002">
    <property type="protein sequence ID" value="MUM77014.1"/>
    <property type="molecule type" value="Genomic_DNA"/>
</dbReference>
<dbReference type="SUPFAM" id="SSF55811">
    <property type="entry name" value="Nudix"/>
    <property type="match status" value="1"/>
</dbReference>
<dbReference type="GO" id="GO:0006260">
    <property type="term" value="P:DNA replication"/>
    <property type="evidence" value="ECO:0007669"/>
    <property type="project" value="UniProtKB-KW"/>
</dbReference>
<dbReference type="PROSITE" id="PS51462">
    <property type="entry name" value="NUDIX"/>
    <property type="match status" value="1"/>
</dbReference>